<accession>A0A6J2TT11</accession>
<reference evidence="2" key="1">
    <citation type="submission" date="2025-08" db="UniProtKB">
        <authorList>
            <consortium name="RefSeq"/>
        </authorList>
    </citation>
    <scope>IDENTIFICATION</scope>
    <source>
        <strain evidence="2">11010-0011.00</strain>
        <tissue evidence="2">Whole body</tissue>
    </source>
</reference>
<dbReference type="Proteomes" id="UP000504634">
    <property type="component" value="Unplaced"/>
</dbReference>
<proteinExistence type="predicted"/>
<evidence type="ECO:0000313" key="2">
    <source>
        <dbReference type="RefSeq" id="XP_030378710.1"/>
    </source>
</evidence>
<organism evidence="1 2">
    <name type="scientific">Drosophila lebanonensis</name>
    <name type="common">Fruit fly</name>
    <name type="synonym">Scaptodrosophila lebanonensis</name>
    <dbReference type="NCBI Taxonomy" id="7225"/>
    <lineage>
        <taxon>Eukaryota</taxon>
        <taxon>Metazoa</taxon>
        <taxon>Ecdysozoa</taxon>
        <taxon>Arthropoda</taxon>
        <taxon>Hexapoda</taxon>
        <taxon>Insecta</taxon>
        <taxon>Pterygota</taxon>
        <taxon>Neoptera</taxon>
        <taxon>Endopterygota</taxon>
        <taxon>Diptera</taxon>
        <taxon>Brachycera</taxon>
        <taxon>Muscomorpha</taxon>
        <taxon>Ephydroidea</taxon>
        <taxon>Drosophilidae</taxon>
        <taxon>Scaptodrosophila</taxon>
    </lineage>
</organism>
<sequence>MDAFIRELSLSPSTSIDQVAPHCAKLLSWLQECHQQMETHKDVLKLSYRDIESMLKAALYVFECHKLLGDKLVGAVEELIQQIHADSHKIVLRFCDTFLSSREQVIQQLCYRILGTVDGHTHAPMLHYMHKAFADVQPEWKIISTLDWKQPENETEPLTLALQRQYTLMHRFVNRIFSLPTLVEIEVALHRAMACMGFGTWLQMFRESTKSVLYNRCCVLRHMICDILDKGTEPLCSTFVHNIYLYVADGTEMELQKFWNGLYSDRFASSLTRFFYNYWSRHLEHVDLNELKLTNGKTKPVLPLDQVLYVTHLMLDSSSPCRNQFYGELRTLKQSIDLHYLLNKVAFVYT</sequence>
<keyword evidence="1" id="KW-1185">Reference proteome</keyword>
<gene>
    <name evidence="2" type="primary">LOC115627227</name>
</gene>
<dbReference type="OrthoDB" id="7823345at2759"/>
<name>A0A6J2TT11_DROLE</name>
<dbReference type="AlphaFoldDB" id="A0A6J2TT11"/>
<protein>
    <submittedName>
        <fullName evidence="2">Uncharacterized protein LOC115627227</fullName>
    </submittedName>
</protein>
<dbReference type="RefSeq" id="XP_030378710.1">
    <property type="nucleotide sequence ID" value="XM_030522850.1"/>
</dbReference>
<dbReference type="GeneID" id="115627227"/>
<evidence type="ECO:0000313" key="1">
    <source>
        <dbReference type="Proteomes" id="UP000504634"/>
    </source>
</evidence>